<reference evidence="2" key="1">
    <citation type="submission" date="2022-12" db="EMBL/GenBank/DDBJ databases">
        <title>New Phytohabitans aurantiacus sp. RD004123 nov., an actinomycete isolated from soil.</title>
        <authorList>
            <person name="Triningsih D.W."/>
            <person name="Harunari E."/>
            <person name="Igarashi Y."/>
        </authorList>
    </citation>
    <scope>NUCLEOTIDE SEQUENCE</scope>
    <source>
        <strain evidence="2">RD004123</strain>
    </source>
</reference>
<sequence>MHHIRKLADLNRHDRPDRPAWAHLMAKRRRKPIVICRPCHKDIHAGRPNAPTRN</sequence>
<evidence type="ECO:0000313" key="3">
    <source>
        <dbReference type="Proteomes" id="UP001144280"/>
    </source>
</evidence>
<dbReference type="InterPro" id="IPR049030">
    <property type="entry name" value="AI2M-like_HNH"/>
</dbReference>
<protein>
    <recommendedName>
        <fullName evidence="1">AI2M/AI1M-like HNH endonuclease domain-containing protein</fullName>
    </recommendedName>
</protein>
<proteinExistence type="predicted"/>
<evidence type="ECO:0000259" key="1">
    <source>
        <dbReference type="Pfam" id="PF21368"/>
    </source>
</evidence>
<accession>A0ABQ5QVR3</accession>
<name>A0ABQ5QVR3_9ACTN</name>
<organism evidence="2 3">
    <name type="scientific">Phytohabitans aurantiacus</name>
    <dbReference type="NCBI Taxonomy" id="3016789"/>
    <lineage>
        <taxon>Bacteria</taxon>
        <taxon>Bacillati</taxon>
        <taxon>Actinomycetota</taxon>
        <taxon>Actinomycetes</taxon>
        <taxon>Micromonosporales</taxon>
        <taxon>Micromonosporaceae</taxon>
    </lineage>
</organism>
<dbReference type="Proteomes" id="UP001144280">
    <property type="component" value="Unassembled WGS sequence"/>
</dbReference>
<dbReference type="Pfam" id="PF21368">
    <property type="entry name" value="AI2M-like_HNH"/>
    <property type="match status" value="1"/>
</dbReference>
<keyword evidence="3" id="KW-1185">Reference proteome</keyword>
<gene>
    <name evidence="2" type="ORF">Pa4123_39250</name>
</gene>
<evidence type="ECO:0000313" key="2">
    <source>
        <dbReference type="EMBL" id="GLH98650.1"/>
    </source>
</evidence>
<feature type="domain" description="AI2M/AI1M-like HNH endonuclease" evidence="1">
    <location>
        <begin position="1"/>
        <end position="40"/>
    </location>
</feature>
<comment type="caution">
    <text evidence="2">The sequence shown here is derived from an EMBL/GenBank/DDBJ whole genome shotgun (WGS) entry which is preliminary data.</text>
</comment>
<dbReference type="EMBL" id="BSDI01000017">
    <property type="protein sequence ID" value="GLH98650.1"/>
    <property type="molecule type" value="Genomic_DNA"/>
</dbReference>